<sequence length="410" mass="46000">MMEQIRSVVFSFDDAKSSGGVCWPIGRASDKDTLRRASKDNLYFKNKSLSKKHALLCIKLLEPIRDDIHIIDQFRIYIKDLDSTYGIVDLNSIYNTNAKIIDLKNGERFGLIQIDDSNRPSSSQHHHRHHHHHHQNEDARLKFQVNIQYHDVENKTFECIVRDVSFGGTSVVAKSPPISEESLDESCKESSSVASTNETFQIEDYNYIDLITEDDVNIIDTDEKYSEVVIDEVSCFEKKIDSGETENSNNNFNNNEYDNDKSNDNYNDNDSGNGKSREEFTLVSYSSENIVSPKDSKNSNFYVSDSEDSYEYIASLMNNESPILSVDCSSSSSSLNYNGNKRSISNECEYTGSGDRSIGYAIKKRAKPNNTILNVKREVLISGLVGFTIGSLSTLGILVGIANSIEGSGN</sequence>
<evidence type="ECO:0000256" key="2">
    <source>
        <dbReference type="SAM" id="Phobius"/>
    </source>
</evidence>
<reference evidence="4 5" key="1">
    <citation type="journal article" date="2007" name="Proc. Natl. Acad. Sci. U.S.A.">
        <title>Independent sorting-out of thousands of duplicated gene pairs in two yeast species descended from a whole-genome duplication.</title>
        <authorList>
            <person name="Scannell D.R."/>
            <person name="Frank A.C."/>
            <person name="Conant G.C."/>
            <person name="Byrne K.P."/>
            <person name="Woolfit M."/>
            <person name="Wolfe K.H."/>
        </authorList>
    </citation>
    <scope>NUCLEOTIDE SEQUENCE [LARGE SCALE GENOMIC DNA]</scope>
    <source>
        <strain evidence="5">ATCC 22028 / DSM 70294 / BCRC 21397 / CBS 2163 / NBRC 10782 / NRRL Y-8283 / UCD 57-17</strain>
    </source>
</reference>
<dbReference type="PROSITE" id="PS50006">
    <property type="entry name" value="FHA_DOMAIN"/>
    <property type="match status" value="1"/>
</dbReference>
<feature type="compositionally biased region" description="Low complexity" evidence="1">
    <location>
        <begin position="246"/>
        <end position="256"/>
    </location>
</feature>
<organism evidence="5">
    <name type="scientific">Vanderwaltozyma polyspora (strain ATCC 22028 / DSM 70294 / BCRC 21397 / CBS 2163 / NBRC 10782 / NRRL Y-8283 / UCD 57-17)</name>
    <name type="common">Kluyveromyces polysporus</name>
    <dbReference type="NCBI Taxonomy" id="436907"/>
    <lineage>
        <taxon>Eukaryota</taxon>
        <taxon>Fungi</taxon>
        <taxon>Dikarya</taxon>
        <taxon>Ascomycota</taxon>
        <taxon>Saccharomycotina</taxon>
        <taxon>Saccharomycetes</taxon>
        <taxon>Saccharomycetales</taxon>
        <taxon>Saccharomycetaceae</taxon>
        <taxon>Vanderwaltozyma</taxon>
    </lineage>
</organism>
<feature type="region of interest" description="Disordered" evidence="1">
    <location>
        <begin position="114"/>
        <end position="137"/>
    </location>
</feature>
<dbReference type="PhylomeDB" id="A7TJ32"/>
<proteinExistence type="predicted"/>
<dbReference type="SUPFAM" id="SSF49879">
    <property type="entry name" value="SMAD/FHA domain"/>
    <property type="match status" value="1"/>
</dbReference>
<name>A7TJ32_VANPO</name>
<dbReference type="Proteomes" id="UP000000267">
    <property type="component" value="Unassembled WGS sequence"/>
</dbReference>
<keyword evidence="5" id="KW-1185">Reference proteome</keyword>
<feature type="compositionally biased region" description="Low complexity" evidence="1">
    <location>
        <begin position="264"/>
        <end position="274"/>
    </location>
</feature>
<dbReference type="OrthoDB" id="4068945at2759"/>
<dbReference type="InParanoid" id="A7TJ32"/>
<dbReference type="RefSeq" id="XP_001645589.1">
    <property type="nucleotide sequence ID" value="XM_001645539.1"/>
</dbReference>
<feature type="compositionally biased region" description="Basic residues" evidence="1">
    <location>
        <begin position="124"/>
        <end position="134"/>
    </location>
</feature>
<keyword evidence="2" id="KW-0812">Transmembrane</keyword>
<dbReference type="GeneID" id="5545975"/>
<dbReference type="InterPro" id="IPR008984">
    <property type="entry name" value="SMAD_FHA_dom_sf"/>
</dbReference>
<feature type="region of interest" description="Disordered" evidence="1">
    <location>
        <begin position="242"/>
        <end position="276"/>
    </location>
</feature>
<dbReference type="EMBL" id="DS480399">
    <property type="protein sequence ID" value="EDO17731.1"/>
    <property type="molecule type" value="Genomic_DNA"/>
</dbReference>
<dbReference type="AlphaFoldDB" id="A7TJ32"/>
<evidence type="ECO:0000313" key="5">
    <source>
        <dbReference type="Proteomes" id="UP000000267"/>
    </source>
</evidence>
<evidence type="ECO:0000256" key="1">
    <source>
        <dbReference type="SAM" id="MobiDB-lite"/>
    </source>
</evidence>
<accession>A7TJ32</accession>
<evidence type="ECO:0000313" key="4">
    <source>
        <dbReference type="EMBL" id="EDO17731.1"/>
    </source>
</evidence>
<gene>
    <name evidence="4" type="ORF">Kpol_1033p36</name>
</gene>
<dbReference type="InterPro" id="IPR000253">
    <property type="entry name" value="FHA_dom"/>
</dbReference>
<feature type="transmembrane region" description="Helical" evidence="2">
    <location>
        <begin position="379"/>
        <end position="402"/>
    </location>
</feature>
<dbReference type="eggNOG" id="ENOG502S4UY">
    <property type="taxonomic scope" value="Eukaryota"/>
</dbReference>
<keyword evidence="2" id="KW-0472">Membrane</keyword>
<feature type="domain" description="FHA" evidence="3">
    <location>
        <begin position="23"/>
        <end position="86"/>
    </location>
</feature>
<keyword evidence="2" id="KW-1133">Transmembrane helix</keyword>
<evidence type="ECO:0000259" key="3">
    <source>
        <dbReference type="PROSITE" id="PS50006"/>
    </source>
</evidence>
<protein>
    <recommendedName>
        <fullName evidence="3">FHA domain-containing protein</fullName>
    </recommendedName>
</protein>
<dbReference type="KEGG" id="vpo:Kpol_1033p36"/>
<dbReference type="HOGENOM" id="CLU_057557_0_0_1"/>